<keyword evidence="4" id="KW-1185">Reference proteome</keyword>
<comment type="caution">
    <text evidence="3">The sequence shown here is derived from an EMBL/GenBank/DDBJ whole genome shotgun (WGS) entry which is preliminary data.</text>
</comment>
<evidence type="ECO:0000256" key="1">
    <source>
        <dbReference type="SAM" id="MobiDB-lite"/>
    </source>
</evidence>
<dbReference type="AlphaFoldDB" id="A0A370TQ39"/>
<dbReference type="OrthoDB" id="540004at2759"/>
<feature type="compositionally biased region" description="Acidic residues" evidence="1">
    <location>
        <begin position="413"/>
        <end position="424"/>
    </location>
</feature>
<dbReference type="InterPro" id="IPR029063">
    <property type="entry name" value="SAM-dependent_MTases_sf"/>
</dbReference>
<dbReference type="STRING" id="2656787.A0A370TQ39"/>
<organism evidence="3 4">
    <name type="scientific">Venustampulla echinocandica</name>
    <dbReference type="NCBI Taxonomy" id="2656787"/>
    <lineage>
        <taxon>Eukaryota</taxon>
        <taxon>Fungi</taxon>
        <taxon>Dikarya</taxon>
        <taxon>Ascomycota</taxon>
        <taxon>Pezizomycotina</taxon>
        <taxon>Leotiomycetes</taxon>
        <taxon>Helotiales</taxon>
        <taxon>Pleuroascaceae</taxon>
        <taxon>Venustampulla</taxon>
    </lineage>
</organism>
<protein>
    <recommendedName>
        <fullName evidence="2">Transcription factor TFIIIC triple barrel domain-containing protein</fullName>
    </recommendedName>
</protein>
<feature type="region of interest" description="Disordered" evidence="1">
    <location>
        <begin position="379"/>
        <end position="436"/>
    </location>
</feature>
<dbReference type="PANTHER" id="PTHR45036">
    <property type="entry name" value="METHYLTRANSFERASE LIKE 7B"/>
    <property type="match status" value="1"/>
</dbReference>
<evidence type="ECO:0000313" key="3">
    <source>
        <dbReference type="EMBL" id="RDL37630.1"/>
    </source>
</evidence>
<dbReference type="InterPro" id="IPR019481">
    <property type="entry name" value="TFIIIC_triple_barrel"/>
</dbReference>
<dbReference type="InterPro" id="IPR052356">
    <property type="entry name" value="Thiol_S-MT"/>
</dbReference>
<sequence length="746" mass="83673">MVTPAKVFDVICHLVKPLYFMLLGTSYLPRTIISLLANFQLRAFISPSAFKDAWFAQFWRYFGPVARERAAPKVIPLLAQAYGTIIDVGPGSGEWVSHFDREKVVKIYGVEPNKDHHPLLRERIKAAGLEDKYVIVPVGVEDLGTKWVEKESVDAVVTIQCLCSVPRPKEMIVSLYGYIKEGGCWILYEHVKAKPGSGVVWYQSMLNIVWPHVFAGCSMTRDTERWLKQAGSWSKLDLKKLEDQPDYERRSSNLAILPSTRPSRIATPPIHYSGVRCLSPTISGGDIPILATAPTSKAMAQSHTLPDAEATPPQDQYTTTLATPSINNSIDDSEEWDYEYSTTETDTYYVTLDLTVPELPKKRLPKPGASTKARWLNPSLGRHKRHGLGAAPTYKPKDASTAQDIEASSQVDVEVEAEDEDEGGEFPPLDDMTGGDAMPQNPEAKRNTQEIQIMDLHTDNPLVSYEGRIFSCKWAENIGTELLFTKRDEQNPLPSIRTLPGNVDLLAASSARLISRPLRVEHKSKRADAELKHRLERPSDFSINVGVRAGPKRRDQARFLESLIDIKESKGEDDLVTVFSHRKRSTEVWRKQLRQEREEERKGLYKTLREGDKPQLVEARKRLAEMDHEDERLKAKEVQNTDGKRKRGQAKRRGATSTMTASGRPVRQGRKKKTGLGFFEEHAQQGGGGSSAQETNPKTVFSPPQGGFGGNHEDVVEEMDGVAEAIYEDEEIYEEFSGDEMEDDDA</sequence>
<feature type="domain" description="Transcription factor TFIIIC triple barrel" evidence="2">
    <location>
        <begin position="343"/>
        <end position="520"/>
    </location>
</feature>
<dbReference type="Pfam" id="PF13489">
    <property type="entry name" value="Methyltransf_23"/>
    <property type="match status" value="1"/>
</dbReference>
<name>A0A370TQ39_9HELO</name>
<gene>
    <name evidence="3" type="ORF">BP5553_05063</name>
</gene>
<accession>A0A370TQ39</accession>
<dbReference type="Pfam" id="PF10419">
    <property type="entry name" value="TFIIIC_sub6"/>
    <property type="match status" value="1"/>
</dbReference>
<dbReference type="PANTHER" id="PTHR45036:SF1">
    <property type="entry name" value="METHYLTRANSFERASE LIKE 7A"/>
    <property type="match status" value="1"/>
</dbReference>
<dbReference type="Proteomes" id="UP000254866">
    <property type="component" value="Unassembled WGS sequence"/>
</dbReference>
<reference evidence="3 4" key="1">
    <citation type="journal article" date="2018" name="IMA Fungus">
        <title>IMA Genome-F 9: Draft genome sequence of Annulohypoxylon stygium, Aspergillus mulundensis, Berkeleyomyces basicola (syn. Thielaviopsis basicola), Ceratocystis smalleyi, two Cercospora beticola strains, Coleophoma cylindrospora, Fusarium fracticaudum, Phialophora cf. hyalina, and Morchella septimelata.</title>
        <authorList>
            <person name="Wingfield B.D."/>
            <person name="Bills G.F."/>
            <person name="Dong Y."/>
            <person name="Huang W."/>
            <person name="Nel W.J."/>
            <person name="Swalarsk-Parry B.S."/>
            <person name="Vaghefi N."/>
            <person name="Wilken P.M."/>
            <person name="An Z."/>
            <person name="de Beer Z.W."/>
            <person name="De Vos L."/>
            <person name="Chen L."/>
            <person name="Duong T.A."/>
            <person name="Gao Y."/>
            <person name="Hammerbacher A."/>
            <person name="Kikkert J.R."/>
            <person name="Li Y."/>
            <person name="Li H."/>
            <person name="Li K."/>
            <person name="Li Q."/>
            <person name="Liu X."/>
            <person name="Ma X."/>
            <person name="Naidoo K."/>
            <person name="Pethybridge S.J."/>
            <person name="Sun J."/>
            <person name="Steenkamp E.T."/>
            <person name="van der Nest M.A."/>
            <person name="van Wyk S."/>
            <person name="Wingfield M.J."/>
            <person name="Xiong C."/>
            <person name="Yue Q."/>
            <person name="Zhang X."/>
        </authorList>
    </citation>
    <scope>NUCLEOTIDE SEQUENCE [LARGE SCALE GENOMIC DNA]</scope>
    <source>
        <strain evidence="3 4">BP 5553</strain>
    </source>
</reference>
<dbReference type="RefSeq" id="XP_031870286.1">
    <property type="nucleotide sequence ID" value="XM_032013686.1"/>
</dbReference>
<evidence type="ECO:0000259" key="2">
    <source>
        <dbReference type="Pfam" id="PF10419"/>
    </source>
</evidence>
<proteinExistence type="predicted"/>
<dbReference type="SUPFAM" id="SSF53335">
    <property type="entry name" value="S-adenosyl-L-methionine-dependent methyltransferases"/>
    <property type="match status" value="1"/>
</dbReference>
<dbReference type="Gene3D" id="2.60.40.4370">
    <property type="match status" value="1"/>
</dbReference>
<feature type="compositionally biased region" description="Basic and acidic residues" evidence="1">
    <location>
        <begin position="627"/>
        <end position="643"/>
    </location>
</feature>
<feature type="compositionally biased region" description="Basic residues" evidence="1">
    <location>
        <begin position="644"/>
        <end position="654"/>
    </location>
</feature>
<evidence type="ECO:0000313" key="4">
    <source>
        <dbReference type="Proteomes" id="UP000254866"/>
    </source>
</evidence>
<dbReference type="Gene3D" id="3.40.50.150">
    <property type="entry name" value="Vaccinia Virus protein VP39"/>
    <property type="match status" value="1"/>
</dbReference>
<dbReference type="GeneID" id="43597912"/>
<dbReference type="CDD" id="cd02440">
    <property type="entry name" value="AdoMet_MTases"/>
    <property type="match status" value="1"/>
</dbReference>
<feature type="region of interest" description="Disordered" evidence="1">
    <location>
        <begin position="627"/>
        <end position="715"/>
    </location>
</feature>
<dbReference type="EMBL" id="NPIC01000003">
    <property type="protein sequence ID" value="RDL37630.1"/>
    <property type="molecule type" value="Genomic_DNA"/>
</dbReference>